<evidence type="ECO:0000313" key="3">
    <source>
        <dbReference type="Proteomes" id="UP000284403"/>
    </source>
</evidence>
<feature type="compositionally biased region" description="Low complexity" evidence="1">
    <location>
        <begin position="125"/>
        <end position="137"/>
    </location>
</feature>
<organism evidence="2 3">
    <name type="scientific">Trypanosoma conorhini</name>
    <dbReference type="NCBI Taxonomy" id="83891"/>
    <lineage>
        <taxon>Eukaryota</taxon>
        <taxon>Discoba</taxon>
        <taxon>Euglenozoa</taxon>
        <taxon>Kinetoplastea</taxon>
        <taxon>Metakinetoplastina</taxon>
        <taxon>Trypanosomatida</taxon>
        <taxon>Trypanosomatidae</taxon>
        <taxon>Trypanosoma</taxon>
    </lineage>
</organism>
<dbReference type="GeneID" id="40321248"/>
<dbReference type="Proteomes" id="UP000284403">
    <property type="component" value="Unassembled WGS sequence"/>
</dbReference>
<name>A0A3R7RKX7_9TRYP</name>
<proteinExistence type="predicted"/>
<comment type="caution">
    <text evidence="2">The sequence shown here is derived from an EMBL/GenBank/DDBJ whole genome shotgun (WGS) entry which is preliminary data.</text>
</comment>
<dbReference type="EMBL" id="MKKU01000607">
    <property type="protein sequence ID" value="RNF06213.1"/>
    <property type="molecule type" value="Genomic_DNA"/>
</dbReference>
<accession>A0A3R7RKX7</accession>
<sequence length="605" mass="64316">MADGMNNGHSNGHPTPNPPAEARALSSAASTAFWLTGVTCVAAADLQPVCRPRHGLGEKIKEEDEAVEVKQDEARPAHEQGRCRNGSGGGQCLGSASAAAVAWLRREEAHGAHRGGNGHSRGGTVPHSSSSSSPSRVPVHVVEETVMCNLVPLLPRTHAQLGLVTQIVPCTLWPPPADDARATSRATSLQQAAGMASGLHCSALRGSGAPASFLPSSPAALPGALVEWSTGGVGYTADTEGLWAEQRVVLERYHHLPPLVIDCDARHKGDTAGDTADGDAVGLRTPPSTLTGAVREQLRRFCCLQQERRSRNDLGEWVLCFARLVPISYELAVVLEQLTSQSGTAGATAVAGSRAAAEMLPACDALLDEMFLIGIVPSGEPHRLSLVCPSEAHRRLTEQQRLTPKPRPSVAESLMEMMTLALRESLCRRIGVQYELLRILRVKALAAAHRDLLFQYSRWYSSVPPPLAALHVLAGSTLFAPLVAQRWARRAATPSAAGVKRRRAAEAEAEAEAGAEAEEAPCDRVGRAVAARVPAEMDLLDDDYAARFAAWMRCGGGGGLGNHQHGGNVGGGCDEGALAATVSWLRRRRRTMTLKELDAFARKKL</sequence>
<protein>
    <submittedName>
        <fullName evidence="2">Uncharacterized protein</fullName>
    </submittedName>
</protein>
<evidence type="ECO:0000256" key="1">
    <source>
        <dbReference type="SAM" id="MobiDB-lite"/>
    </source>
</evidence>
<dbReference type="AlphaFoldDB" id="A0A3R7RKX7"/>
<feature type="region of interest" description="Disordered" evidence="1">
    <location>
        <begin position="1"/>
        <end position="24"/>
    </location>
</feature>
<keyword evidence="3" id="KW-1185">Reference proteome</keyword>
<reference evidence="2 3" key="1">
    <citation type="journal article" date="2018" name="BMC Genomics">
        <title>Genomic comparison of Trypanosoma conorhini and Trypanosoma rangeli to Trypanosoma cruzi strains of high and low virulence.</title>
        <authorList>
            <person name="Bradwell K.R."/>
            <person name="Koparde V.N."/>
            <person name="Matveyev A.V."/>
            <person name="Serrano M.G."/>
            <person name="Alves J.M."/>
            <person name="Parikh H."/>
            <person name="Huang B."/>
            <person name="Lee V."/>
            <person name="Espinosa-Alvarez O."/>
            <person name="Ortiz P.A."/>
            <person name="Costa-Martins A.G."/>
            <person name="Teixeira M.M."/>
            <person name="Buck G.A."/>
        </authorList>
    </citation>
    <scope>NUCLEOTIDE SEQUENCE [LARGE SCALE GENOMIC DNA]</scope>
    <source>
        <strain evidence="2 3">025E</strain>
    </source>
</reference>
<feature type="region of interest" description="Disordered" evidence="1">
    <location>
        <begin position="61"/>
        <end position="89"/>
    </location>
</feature>
<dbReference type="OrthoDB" id="266284at2759"/>
<feature type="compositionally biased region" description="Basic and acidic residues" evidence="1">
    <location>
        <begin position="61"/>
        <end position="82"/>
    </location>
</feature>
<dbReference type="RefSeq" id="XP_029225408.1">
    <property type="nucleotide sequence ID" value="XM_029374499.1"/>
</dbReference>
<evidence type="ECO:0000313" key="2">
    <source>
        <dbReference type="EMBL" id="RNF06213.1"/>
    </source>
</evidence>
<feature type="region of interest" description="Disordered" evidence="1">
    <location>
        <begin position="109"/>
        <end position="137"/>
    </location>
</feature>
<gene>
    <name evidence="2" type="ORF">Tco025E_07637</name>
</gene>